<feature type="domain" description="ABC transmembrane type-1" evidence="8">
    <location>
        <begin position="58"/>
        <end position="238"/>
    </location>
</feature>
<dbReference type="GO" id="GO:0005886">
    <property type="term" value="C:plasma membrane"/>
    <property type="evidence" value="ECO:0007669"/>
    <property type="project" value="UniProtKB-SubCell"/>
</dbReference>
<dbReference type="CDD" id="cd06261">
    <property type="entry name" value="TM_PBP2"/>
    <property type="match status" value="1"/>
</dbReference>
<feature type="transmembrane region" description="Helical" evidence="7">
    <location>
        <begin position="124"/>
        <end position="146"/>
    </location>
</feature>
<feature type="transmembrane region" description="Helical" evidence="7">
    <location>
        <begin position="180"/>
        <end position="200"/>
    </location>
</feature>
<comment type="caution">
    <text evidence="9">The sequence shown here is derived from an EMBL/GenBank/DDBJ whole genome shotgun (WGS) entry which is preliminary data.</text>
</comment>
<evidence type="ECO:0000259" key="8">
    <source>
        <dbReference type="PROSITE" id="PS50928"/>
    </source>
</evidence>
<comment type="similarity">
    <text evidence="7">Belongs to the binding-protein-dependent transport system permease family.</text>
</comment>
<keyword evidence="10" id="KW-1185">Reference proteome</keyword>
<feature type="transmembrane region" description="Helical" evidence="7">
    <location>
        <begin position="95"/>
        <end position="118"/>
    </location>
</feature>
<dbReference type="SUPFAM" id="SSF161098">
    <property type="entry name" value="MetI-like"/>
    <property type="match status" value="1"/>
</dbReference>
<evidence type="ECO:0000256" key="3">
    <source>
        <dbReference type="ARBA" id="ARBA00022475"/>
    </source>
</evidence>
<dbReference type="InterPro" id="IPR035906">
    <property type="entry name" value="MetI-like_sf"/>
</dbReference>
<dbReference type="PANTHER" id="PTHR30151:SF0">
    <property type="entry name" value="ABC TRANSPORTER PERMEASE PROTEIN MJ0413-RELATED"/>
    <property type="match status" value="1"/>
</dbReference>
<organism evidence="9 10">
    <name type="scientific">Cryobacterium glaciale</name>
    <dbReference type="NCBI Taxonomy" id="1259145"/>
    <lineage>
        <taxon>Bacteria</taxon>
        <taxon>Bacillati</taxon>
        <taxon>Actinomycetota</taxon>
        <taxon>Actinomycetes</taxon>
        <taxon>Micrococcales</taxon>
        <taxon>Microbacteriaceae</taxon>
        <taxon>Cryobacterium</taxon>
    </lineage>
</organism>
<reference evidence="9 10" key="1">
    <citation type="submission" date="2019-03" db="EMBL/GenBank/DDBJ databases">
        <title>Genomics of glacier-inhabiting Cryobacterium strains.</title>
        <authorList>
            <person name="Liu Q."/>
            <person name="Xin Y.-H."/>
        </authorList>
    </citation>
    <scope>NUCLEOTIDE SEQUENCE [LARGE SCALE GENOMIC DNA]</scope>
    <source>
        <strain evidence="9 10">HLT2-23</strain>
    </source>
</reference>
<dbReference type="AlphaFoldDB" id="A0A4R8UUE7"/>
<dbReference type="InterPro" id="IPR000515">
    <property type="entry name" value="MetI-like"/>
</dbReference>
<dbReference type="Proteomes" id="UP000298173">
    <property type="component" value="Unassembled WGS sequence"/>
</dbReference>
<keyword evidence="5 7" id="KW-1133">Transmembrane helix</keyword>
<keyword evidence="2 7" id="KW-0813">Transport</keyword>
<evidence type="ECO:0000256" key="2">
    <source>
        <dbReference type="ARBA" id="ARBA00022448"/>
    </source>
</evidence>
<accession>A0A4R8UUE7</accession>
<evidence type="ECO:0000256" key="4">
    <source>
        <dbReference type="ARBA" id="ARBA00022692"/>
    </source>
</evidence>
<proteinExistence type="inferred from homology"/>
<gene>
    <name evidence="9" type="ORF">E3O06_10950</name>
</gene>
<dbReference type="PANTHER" id="PTHR30151">
    <property type="entry name" value="ALKANE SULFONATE ABC TRANSPORTER-RELATED, MEMBRANE SUBUNIT"/>
    <property type="match status" value="1"/>
</dbReference>
<evidence type="ECO:0000256" key="7">
    <source>
        <dbReference type="RuleBase" id="RU363032"/>
    </source>
</evidence>
<dbReference type="GO" id="GO:0055085">
    <property type="term" value="P:transmembrane transport"/>
    <property type="evidence" value="ECO:0007669"/>
    <property type="project" value="InterPro"/>
</dbReference>
<dbReference type="Pfam" id="PF00528">
    <property type="entry name" value="BPD_transp_1"/>
    <property type="match status" value="1"/>
</dbReference>
<evidence type="ECO:0000313" key="10">
    <source>
        <dbReference type="Proteomes" id="UP000298173"/>
    </source>
</evidence>
<keyword evidence="4 7" id="KW-0812">Transmembrane</keyword>
<keyword evidence="6 7" id="KW-0472">Membrane</keyword>
<sequence length="252" mass="27239">MTTKVRERLVTAGFFVGLLLVWEVLSDVGVLNPSLAPGPRQVLGTGVMLFEEGLLYDMRVTLTYILASFAIAVVGGVLIGALLSVSATVTQVAEGFLTFLLSIPKSLFLPLFILIVGIGAAQKIAFGVFSSFAVIVAATIVGLAQVDHDLVRMARSQGATPLQIFFKTHLPSMTPTLLEAARIAMILNITGVLIAEMYASREGLGYLVSNYGQNFQVDRLLVVIFVVTTIGIVLNEILRGLELRQERWREGT</sequence>
<evidence type="ECO:0000256" key="5">
    <source>
        <dbReference type="ARBA" id="ARBA00022989"/>
    </source>
</evidence>
<feature type="transmembrane region" description="Helical" evidence="7">
    <location>
        <begin position="62"/>
        <end position="83"/>
    </location>
</feature>
<name>A0A4R8UUE7_9MICO</name>
<dbReference type="EMBL" id="SOEY01000020">
    <property type="protein sequence ID" value="TFB72120.1"/>
    <property type="molecule type" value="Genomic_DNA"/>
</dbReference>
<dbReference type="OrthoDB" id="9796361at2"/>
<dbReference type="PROSITE" id="PS50928">
    <property type="entry name" value="ABC_TM1"/>
    <property type="match status" value="1"/>
</dbReference>
<comment type="subcellular location">
    <subcellularLocation>
        <location evidence="1 7">Cell membrane</location>
        <topology evidence="1 7">Multi-pass membrane protein</topology>
    </subcellularLocation>
</comment>
<evidence type="ECO:0000313" key="9">
    <source>
        <dbReference type="EMBL" id="TFB72120.1"/>
    </source>
</evidence>
<keyword evidence="3" id="KW-1003">Cell membrane</keyword>
<evidence type="ECO:0000256" key="6">
    <source>
        <dbReference type="ARBA" id="ARBA00023136"/>
    </source>
</evidence>
<protein>
    <submittedName>
        <fullName evidence="9">ABC transporter permease</fullName>
    </submittedName>
</protein>
<dbReference type="Gene3D" id="1.10.3720.10">
    <property type="entry name" value="MetI-like"/>
    <property type="match status" value="1"/>
</dbReference>
<evidence type="ECO:0000256" key="1">
    <source>
        <dbReference type="ARBA" id="ARBA00004651"/>
    </source>
</evidence>
<feature type="transmembrane region" description="Helical" evidence="7">
    <location>
        <begin position="220"/>
        <end position="238"/>
    </location>
</feature>